<dbReference type="InterPro" id="IPR033399">
    <property type="entry name" value="TP_0789-like"/>
</dbReference>
<comment type="caution">
    <text evidence="3">The sequence shown here is derived from an EMBL/GenBank/DDBJ whole genome shotgun (WGS) entry which is preliminary data.</text>
</comment>
<keyword evidence="1" id="KW-0732">Signal</keyword>
<evidence type="ECO:0000256" key="1">
    <source>
        <dbReference type="SAM" id="SignalP"/>
    </source>
</evidence>
<feature type="signal peptide" evidence="1">
    <location>
        <begin position="1"/>
        <end position="18"/>
    </location>
</feature>
<evidence type="ECO:0000313" key="4">
    <source>
        <dbReference type="Proteomes" id="UP000326903"/>
    </source>
</evidence>
<dbReference type="CDD" id="cd16329">
    <property type="entry name" value="LolA_like"/>
    <property type="match status" value="1"/>
</dbReference>
<dbReference type="AlphaFoldDB" id="A0A5J5ICK6"/>
<dbReference type="PANTHER" id="PTHR37507">
    <property type="entry name" value="SPORULATION PROTEIN YDCC"/>
    <property type="match status" value="1"/>
</dbReference>
<proteinExistence type="predicted"/>
<sequence>MRLIACIIAVCFANLLYAQTAKEIVQKADEKMRGKTMQAEMIIKTIRLTWSREMQCKTWMKGNNLAMIFIVAPAKDKGIAFLKRKKEVWNWMPALERTIKLPPSMMSQSWMGTDFTNDDLVKESSVVEDYNHTIAGDTIIQNRECYIIQMIPKPEAAVVWSKVIVCIDKKDFLELHSRFYDEDGKLINTMNSYDIKMMHDRIIPTRFEMIPADKKGQKTEMIYKNIQYNKPIDDGFFSTEKIKTLN</sequence>
<keyword evidence="4" id="KW-1185">Reference proteome</keyword>
<accession>A0A5J5ICK6</accession>
<protein>
    <submittedName>
        <fullName evidence="3">Outer membrane lipoprotein-sorting protein</fullName>
    </submittedName>
</protein>
<organism evidence="3 4">
    <name type="scientific">Ginsengibacter hankyongi</name>
    <dbReference type="NCBI Taxonomy" id="2607284"/>
    <lineage>
        <taxon>Bacteria</taxon>
        <taxon>Pseudomonadati</taxon>
        <taxon>Bacteroidota</taxon>
        <taxon>Chitinophagia</taxon>
        <taxon>Chitinophagales</taxon>
        <taxon>Chitinophagaceae</taxon>
        <taxon>Ginsengibacter</taxon>
    </lineage>
</organism>
<feature type="domain" description="Uncharacterized protein TP-0789" evidence="2">
    <location>
        <begin position="63"/>
        <end position="243"/>
    </location>
</feature>
<name>A0A5J5ICK6_9BACT</name>
<reference evidence="3 4" key="1">
    <citation type="submission" date="2019-09" db="EMBL/GenBank/DDBJ databases">
        <title>Draft genome sequence of Ginsengibacter sp. BR5-29.</title>
        <authorList>
            <person name="Im W.-T."/>
        </authorList>
    </citation>
    <scope>NUCLEOTIDE SEQUENCE [LARGE SCALE GENOMIC DNA]</scope>
    <source>
        <strain evidence="3 4">BR5-29</strain>
    </source>
</reference>
<dbReference type="EMBL" id="VYQF01000010">
    <property type="protein sequence ID" value="KAA9035904.1"/>
    <property type="molecule type" value="Genomic_DNA"/>
</dbReference>
<keyword evidence="3" id="KW-0449">Lipoprotein</keyword>
<dbReference type="Proteomes" id="UP000326903">
    <property type="component" value="Unassembled WGS sequence"/>
</dbReference>
<evidence type="ECO:0000259" key="2">
    <source>
        <dbReference type="Pfam" id="PF17131"/>
    </source>
</evidence>
<dbReference type="PANTHER" id="PTHR37507:SF2">
    <property type="entry name" value="SPORULATION PROTEIN YDCC"/>
    <property type="match status" value="1"/>
</dbReference>
<dbReference type="InterPro" id="IPR052944">
    <property type="entry name" value="Sporulation_related"/>
</dbReference>
<dbReference type="Gene3D" id="2.50.20.10">
    <property type="entry name" value="Lipoprotein localisation LolA/LolB/LppX"/>
    <property type="match status" value="1"/>
</dbReference>
<dbReference type="RefSeq" id="WP_150416731.1">
    <property type="nucleotide sequence ID" value="NZ_VYQF01000010.1"/>
</dbReference>
<dbReference type="Pfam" id="PF17131">
    <property type="entry name" value="LolA_like"/>
    <property type="match status" value="1"/>
</dbReference>
<gene>
    <name evidence="3" type="ORF">FW778_20355</name>
</gene>
<feature type="chain" id="PRO_5023933229" evidence="1">
    <location>
        <begin position="19"/>
        <end position="246"/>
    </location>
</feature>
<evidence type="ECO:0000313" key="3">
    <source>
        <dbReference type="EMBL" id="KAA9035904.1"/>
    </source>
</evidence>